<dbReference type="Proteomes" id="UP001549122">
    <property type="component" value="Unassembled WGS sequence"/>
</dbReference>
<organism evidence="2 3">
    <name type="scientific">Streptococcus rupicaprae</name>
    <dbReference type="NCBI Taxonomy" id="759619"/>
    <lineage>
        <taxon>Bacteria</taxon>
        <taxon>Bacillati</taxon>
        <taxon>Bacillota</taxon>
        <taxon>Bacilli</taxon>
        <taxon>Lactobacillales</taxon>
        <taxon>Streptococcaceae</taxon>
        <taxon>Streptococcus</taxon>
    </lineage>
</organism>
<feature type="transmembrane region" description="Helical" evidence="1">
    <location>
        <begin position="6"/>
        <end position="23"/>
    </location>
</feature>
<gene>
    <name evidence="2" type="ORF">ABID29_000986</name>
</gene>
<keyword evidence="1" id="KW-0812">Transmembrane</keyword>
<feature type="transmembrane region" description="Helical" evidence="1">
    <location>
        <begin position="61"/>
        <end position="82"/>
    </location>
</feature>
<keyword evidence="1" id="KW-1133">Transmembrane helix</keyword>
<comment type="caution">
    <text evidence="2">The sequence shown here is derived from an EMBL/GenBank/DDBJ whole genome shotgun (WGS) entry which is preliminary data.</text>
</comment>
<keyword evidence="1" id="KW-0472">Membrane</keyword>
<dbReference type="EMBL" id="JBEPLO010000008">
    <property type="protein sequence ID" value="MET3557874.1"/>
    <property type="molecule type" value="Genomic_DNA"/>
</dbReference>
<accession>A0ABV2FH33</accession>
<sequence>MNSYFTMIALLLLISTCLILFGTRLSQTKLWTLALLFLTALCLQFLRGELADLGLVQGANLGIYFFVGQLFLNLASLLLFLLQGLTKKSND</sequence>
<proteinExistence type="predicted"/>
<dbReference type="RefSeq" id="WP_354364795.1">
    <property type="nucleotide sequence ID" value="NZ_JBEPLO010000008.1"/>
</dbReference>
<evidence type="ECO:0008006" key="4">
    <source>
        <dbReference type="Google" id="ProtNLM"/>
    </source>
</evidence>
<feature type="transmembrane region" description="Helical" evidence="1">
    <location>
        <begin position="30"/>
        <end position="46"/>
    </location>
</feature>
<reference evidence="2 3" key="1">
    <citation type="submission" date="2024-06" db="EMBL/GenBank/DDBJ databases">
        <title>Genomic Encyclopedia of Type Strains, Phase IV (KMG-IV): sequencing the most valuable type-strain genomes for metagenomic binning, comparative biology and taxonomic classification.</title>
        <authorList>
            <person name="Goeker M."/>
        </authorList>
    </citation>
    <scope>NUCLEOTIDE SEQUENCE [LARGE SCALE GENOMIC DNA]</scope>
    <source>
        <strain evidence="2 3">DSM 28303</strain>
    </source>
</reference>
<evidence type="ECO:0000313" key="2">
    <source>
        <dbReference type="EMBL" id="MET3557874.1"/>
    </source>
</evidence>
<evidence type="ECO:0000313" key="3">
    <source>
        <dbReference type="Proteomes" id="UP001549122"/>
    </source>
</evidence>
<protein>
    <recommendedName>
        <fullName evidence="4">Permease</fullName>
    </recommendedName>
</protein>
<evidence type="ECO:0000256" key="1">
    <source>
        <dbReference type="SAM" id="Phobius"/>
    </source>
</evidence>
<name>A0ABV2FH33_9STRE</name>
<keyword evidence="3" id="KW-1185">Reference proteome</keyword>